<evidence type="ECO:0000313" key="3">
    <source>
        <dbReference type="EMBL" id="JAT81917.1"/>
    </source>
</evidence>
<dbReference type="InterPro" id="IPR002557">
    <property type="entry name" value="Chitin-bd_dom"/>
</dbReference>
<reference evidence="3" key="1">
    <citation type="submission" date="2015-09" db="EMBL/GenBank/DDBJ databases">
        <title>De novo assembly of Pectinophora gossypiella (Pink Bollworm) gut transcriptome.</title>
        <authorList>
            <person name="Tassone E.E."/>
        </authorList>
    </citation>
    <scope>NUCLEOTIDE SEQUENCE</scope>
</reference>
<evidence type="ECO:0000259" key="2">
    <source>
        <dbReference type="PROSITE" id="PS50940"/>
    </source>
</evidence>
<feature type="non-terminal residue" evidence="3">
    <location>
        <position position="1"/>
    </location>
</feature>
<dbReference type="Pfam" id="PF01607">
    <property type="entry name" value="CBM_14"/>
    <property type="match status" value="1"/>
</dbReference>
<name>A0A1E1W4L2_PECGO</name>
<feature type="region of interest" description="Disordered" evidence="1">
    <location>
        <begin position="1"/>
        <end position="27"/>
    </location>
</feature>
<dbReference type="SMART" id="SM00494">
    <property type="entry name" value="ChtBD2"/>
    <property type="match status" value="1"/>
</dbReference>
<dbReference type="InterPro" id="IPR036508">
    <property type="entry name" value="Chitin-bd_dom_sf"/>
</dbReference>
<sequence>GENGGDSGEDGGEDNGNGGETEPDHSKCSDACNILPWAHETACDKYWRCEGEKAVLVICAEGLHFNARTGTCDFICNANCTRNNVQTTGDANGLKIFVPWDKVNDSMRDIYDV</sequence>
<dbReference type="EMBL" id="GDQN01009137">
    <property type="protein sequence ID" value="JAT81917.1"/>
    <property type="molecule type" value="Transcribed_RNA"/>
</dbReference>
<accession>A0A1E1W4L2</accession>
<evidence type="ECO:0000256" key="1">
    <source>
        <dbReference type="SAM" id="MobiDB-lite"/>
    </source>
</evidence>
<organism evidence="3">
    <name type="scientific">Pectinophora gossypiella</name>
    <name type="common">Cotton pink bollworm</name>
    <name type="synonym">Depressaria gossypiella</name>
    <dbReference type="NCBI Taxonomy" id="13191"/>
    <lineage>
        <taxon>Eukaryota</taxon>
        <taxon>Metazoa</taxon>
        <taxon>Ecdysozoa</taxon>
        <taxon>Arthropoda</taxon>
        <taxon>Hexapoda</taxon>
        <taxon>Insecta</taxon>
        <taxon>Pterygota</taxon>
        <taxon>Neoptera</taxon>
        <taxon>Endopterygota</taxon>
        <taxon>Lepidoptera</taxon>
        <taxon>Glossata</taxon>
        <taxon>Ditrysia</taxon>
        <taxon>Gelechioidea</taxon>
        <taxon>Gelechiidae</taxon>
        <taxon>Apatetrinae</taxon>
        <taxon>Pectinophora</taxon>
    </lineage>
</organism>
<dbReference type="OrthoDB" id="6020543at2759"/>
<dbReference type="PROSITE" id="PS50940">
    <property type="entry name" value="CHIT_BIND_II"/>
    <property type="match status" value="1"/>
</dbReference>
<protein>
    <recommendedName>
        <fullName evidence="2">Chitin-binding type-2 domain-containing protein</fullName>
    </recommendedName>
</protein>
<feature type="domain" description="Chitin-binding type-2" evidence="2">
    <location>
        <begin position="25"/>
        <end position="82"/>
    </location>
</feature>
<dbReference type="Gene3D" id="2.170.140.10">
    <property type="entry name" value="Chitin binding domain"/>
    <property type="match status" value="1"/>
</dbReference>
<dbReference type="GO" id="GO:0005576">
    <property type="term" value="C:extracellular region"/>
    <property type="evidence" value="ECO:0007669"/>
    <property type="project" value="InterPro"/>
</dbReference>
<dbReference type="AlphaFoldDB" id="A0A1E1W4L2"/>
<dbReference type="SUPFAM" id="SSF57625">
    <property type="entry name" value="Invertebrate chitin-binding proteins"/>
    <property type="match status" value="1"/>
</dbReference>
<proteinExistence type="predicted"/>
<gene>
    <name evidence="3" type="ORF">g.12434</name>
</gene>
<dbReference type="GO" id="GO:0008061">
    <property type="term" value="F:chitin binding"/>
    <property type="evidence" value="ECO:0007669"/>
    <property type="project" value="InterPro"/>
</dbReference>